<name>A0A2P7ARA3_9HYPH</name>
<dbReference type="InterPro" id="IPR051551">
    <property type="entry name" value="Autotransporter_adhesion"/>
</dbReference>
<evidence type="ECO:0000313" key="4">
    <source>
        <dbReference type="Proteomes" id="UP000241158"/>
    </source>
</evidence>
<protein>
    <submittedName>
        <fullName evidence="3">Autotransporter outer membrane beta-barrel domain-containing protein</fullName>
    </submittedName>
</protein>
<dbReference type="PROSITE" id="PS51208">
    <property type="entry name" value="AUTOTRANSPORTER"/>
    <property type="match status" value="1"/>
</dbReference>
<dbReference type="InterPro" id="IPR005546">
    <property type="entry name" value="Autotransporte_beta"/>
</dbReference>
<dbReference type="NCBIfam" id="TIGR01414">
    <property type="entry name" value="autotrans_barl"/>
    <property type="match status" value="1"/>
</dbReference>
<organism evidence="3 4">
    <name type="scientific">Phyllobacterium endophyticum</name>
    <dbReference type="NCBI Taxonomy" id="1149773"/>
    <lineage>
        <taxon>Bacteria</taxon>
        <taxon>Pseudomonadati</taxon>
        <taxon>Pseudomonadota</taxon>
        <taxon>Alphaproteobacteria</taxon>
        <taxon>Hyphomicrobiales</taxon>
        <taxon>Phyllobacteriaceae</taxon>
        <taxon>Phyllobacterium</taxon>
    </lineage>
</organism>
<dbReference type="InterPro" id="IPR012332">
    <property type="entry name" value="Autotransporter_pectin_lyase_C"/>
</dbReference>
<evidence type="ECO:0000313" key="3">
    <source>
        <dbReference type="EMBL" id="PSH56687.1"/>
    </source>
</evidence>
<dbReference type="SUPFAM" id="SSF103515">
    <property type="entry name" value="Autotransporter"/>
    <property type="match status" value="1"/>
</dbReference>
<reference evidence="4" key="1">
    <citation type="submission" date="2017-11" db="EMBL/GenBank/DDBJ databases">
        <authorList>
            <person name="Kuznetsova I."/>
            <person name="Sazanova A."/>
            <person name="Chirak E."/>
            <person name="Safronova V."/>
            <person name="Willems A."/>
        </authorList>
    </citation>
    <scope>NUCLEOTIDE SEQUENCE [LARGE SCALE GENOMIC DNA]</scope>
    <source>
        <strain evidence="4">PEPV15</strain>
    </source>
</reference>
<dbReference type="InterPro" id="IPR006315">
    <property type="entry name" value="OM_autotransptr_brl_dom"/>
</dbReference>
<dbReference type="PANTHER" id="PTHR35037:SF3">
    <property type="entry name" value="C-TERMINAL REGION OF AIDA-LIKE PROTEIN"/>
    <property type="match status" value="1"/>
</dbReference>
<dbReference type="PANTHER" id="PTHR35037">
    <property type="entry name" value="C-TERMINAL REGION OF AIDA-LIKE PROTEIN"/>
    <property type="match status" value="1"/>
</dbReference>
<dbReference type="Pfam" id="PF18883">
    <property type="entry name" value="AC_1"/>
    <property type="match status" value="1"/>
</dbReference>
<dbReference type="Pfam" id="PF12951">
    <property type="entry name" value="PATR"/>
    <property type="match status" value="22"/>
</dbReference>
<comment type="caution">
    <text evidence="3">The sequence shown here is derived from an EMBL/GenBank/DDBJ whole genome shotgun (WGS) entry which is preliminary data.</text>
</comment>
<sequence>MLQGGRMTKWKGKAASFAPNFSHCVSAAPRAAVGRILTATLLLALVASSASAADRYWDPNGTAANRGGTGTWDTSASFWSPNGDGVSGPYGAWSNGALDDAFFGGATAATVNLGVPITVHNLTFDASTTYTLTGSTLTLGGATPTITTNGTATVNSMIAGSAGLTKAGAGALNLTGANTFAGGINISAGTLNVSGDSSLGAASNTINLSSGAILRSTGALASSRVVTLLSGSSYIGGGVGSAHITGSGGLSLVAQTTLNDDTNDFTGPVGTDGSHLIFTSIRNLGETSALGAATTAANGAVYVRNASAIYIGSGDTSNRGWSMAPFTGSSALRNQGSGTLTVTGDITAGGGYAASVILDAQTADLALLGVISSNLPARPFIFMGGGTNRNITLNSANTFGGAVTIQSVTVRASSLANQGTGSSLGTGAGAATISLANGALAYTGTGGGTNRGLWLNGANSVLNDGNGALALSGTVAFNAAAPVDSLTLGGSFTGNNTLSGVLSGNGGVIMNGAAGNVWLLSGTNSYNGATTVVGGTLQAGSDQAFGAPNAVTVNGGTLDLNTHDITVTSLGGTGGSVALNGGDLTVNGAASTSYAGSITGNGSLLKRGTGTLTLTGQNSYTGGTTINGGTLGLNFAAAGAPASNILSSASTLNMAGGTLTLVGASGVSNSQTFNGLNVAAGNNRIIATSGAGGSMTLNLGALTHSGGLTDFTLPTSGAITTTNGDGALGWATVNGTDHAQVLAGTITAFTSYANKDDASTWLTGDVVSDAGGAANTAFFNTVTGNVQLGGLKYTAATNSTVTIGGGNTLGVGGTIILASSVGNASQTITGGTLTGGAGGSPFGALHNGTGTGTFTIASTIVNNGGATSFIKGGTGKVALTGANTYAGGTTLSGGTLAIASVANAGVASSIGASTADSANLVIESGTLEYTGIGAGTTDRGFTLTNGGPSRTIQVNNSGANLTFGGVVVGSDDASLIKTGAGTLTLANAANIFTGVTTVSAGTLSVNTLANGGVASGLGASTADSTNLVLQSTGGLQYTGGTASTDRGFTLGTGNGRIDVSNAATALTMSGVATGAGGLVKQGAGTLVLSGTNLYQGGTTVSAGTLRAGSVQAFGNQTALMDVATGATLDLAGFSNTVGALNGAGNVILGSATLTSGGANGIFTGTISGSGAFTRMGGGTQAITGCNNSYTGATAVNGGGTLSVNCLANGGLASGIGASGSASSNLVLTGGTLAYTGTNVTTNRGFTLGGGDGSISVSSGTTTLGFTGQVTGAGRLRKFGPGTLALSGTNNYSGGTVVDAGTLRAGSASAFGTGGMAFNSADATLDLAGNNNSVLNLQSVAGPGHVLLGGATLTITNGSNLNYSGTIEGTGNVVKSGGPGAAQVLAGCNSSYTGSTTVASGWLQVACLSNGSINSSIGASTSGAGNLVLNGGTLQYIGAAGSTDRQFTLGSSGGGLDASGTGAINFTSTAPVALTGSGSRTLTLAGSNTGDNRLSARLDDPAGGTTALTKTGTGTWILNNPSSTYTGITTINGGVLGVDKLSNGGLASSVGASSAAASNLVIGNGSTLRYTGAGDTTNRLFTLSAGTTFVESSGTGAVVFTDTGPVTLAGLNQARTIALGGTNTGNNTLAGSIGNAGTGVTTLAKNDSGTWVLTGNNTFTGNTVINNGNLMVGNGGTSGNAGAGNVIVNSPTSTLSFNRSDSFNFTGTLSGPGSIAQVGTGTTVLTAAGNAIGATSISAGTLQVNGDLTTSTIAINGAGTLTVNGTVQGPAAATSTITGDAGSSTIIVHAGGTLRANGDLGAGNDVVNVGGTLNTGAATLNLGAGNDTLALNDTAVFGGTGVNAGTGGETGAGDTLQVINNAARTLDGGYVSGFENLNKQGTATLTLTGNHSYSGGTTISAGTLQVGNGVVAGGLTTPTVANNGTLAFNLNSDYAFAGVISGTGSVNKLGSGTTRLTGANTYSGATNVTTGTLFVDGNQSGASGPTNVSATGTLGGTGIIGGSVTIADGGTLSPGDLGNAPGTLTINGNLALGNSNLNINFGQANVPGGPFNDLINVGGNLSLDGTLNVSQTPGGTFGPGVYRVFTYGGTLADNGLDVTDPDYFVQTSVANQVNLVNSAGLELSYWDGDAGPHSNGAVNGGNGTWRAAGDQNWTDSSGIFAAPFANGSFAIFQGTAGTVTVYDAGGSVAALGMQFASNGYVVNGDGIALVDDSTQAGLQSVIRVGDGTSASAGYVATISSDLSGATQLVKTDLGTLVLSGSNTYTSGTAVNGGIVDISADANLGAAAGTLSLDSGTLRNTAAVVSNRTVTIASAGGTFNTLDSLMLNGTIGGSGSLTKTGAGTLALTGSNTYQGGTVINGGVLSVSNNANLGDAAGGITLNGGTLNSTASFNSARSVLLNAGGGTLDTDNLTTLTLAGSISGTGALIKDGDGTLTLTNTNTYTGGTTIAAGTLRLGNAGAGGSINGDVTNNGTLIFSRNNTYSFAGLISGTGGIEQNGNGGINGGITVLTANNSYDGATNVREGTLIVNGNQSSANGDTTVEAGGVLGGTGTIGGHVTVQDFGALNPGDLASAPGTLTINGDLTLGTTASLNYNFGQGGVVGGAYNDLTVVHGDLLLDGQLNVAETAGGNFGPGIYRVISYDGTLTNLGLAGSSPNYVVQTSVEGQVNLVDISAMTLNFWDGDGGPKDNFLVDGGNGVWRAAGDDNWSDETGDINAAFSNGSFPIFAGAAGTVEVDNTNGQVQASGMQFATSGYLIEGDNITLVGPQSTIRVGDGTLPGAGYVATIGSVLLGSSQLVKSDLGTLVLTGANTYTGGTRVNAGTLQVASDGNLGDAAGGLNLDGGTLNNMAAFASARGVVLEAGGGILETDADLTLSGLVGGTGGLTKAGSAALILSGNNIYSGPTTVSAGGLYVDGDQSGATGPVSVQVGAGLGGNGVIGGDVAVADGATLSPGSANGTPGTLAISGNLALSSGSILNYSFGEANVPGGTLNDLTTVGGNLVLDGTLNVSVSTGGTFGPGIYRVFSYNGALTNNGLSVGSIPSTNYFVQTAIANQVNLVNAQGLTLNYWDGAAGPKFDGVVNGGDGIWQSASGNDSWADATGIINAPFSDGSFAIFAGAPGKVTVENGPGQVTASGMQFTTDGYLIQGGSIALDGGATSTIRVGDGTSAGADITATIASQFSGNTQLVKTDRGTLVLTGTNSYSGGTAINGGTLQVSTNANLGDAAGALSFNGGTLHTTASFISRRNIDLLGQGTFLTDDATTLTLDGTLSGSGSFVKSGTGKMVLASDGSGFAGVTSIDGGTLAVNGSLCGEVNVRSSARLQGTGTVCDTNNFDGGTIAPGNSIGTLTVAGDYAGSGGTLEIETVLGGDASPTDRLVVSGNTAGTTRVKVINLDGGGAQTQNGIEVVDVGGASNGSFSLAGDYVFDGEQAAVGGAYAYRLYKNGISTPNDGDWYLRSTYLSPDNPAPQPLYAPGLPLYEAYAGVLQSFNELGTLQQRVGNRTWGEGATPQGADVPGQGPVDGKAIWARIQAAHSQLDPDVSTTAADYDVSTWKLQAGLDGLLHEGGAGMLIGGLTVHYGTVSADVSSLFGNGSIDATGYGFGGTLTWYGNNGLYIDAQAEATWYDSDIRSATLGSTLANGNDGFGYALSIEAGQKIALDGNWSLTPQAQLAYSAVDFVDFTDPYGAGVALGNSDGLIGRLGLSVDYESQWANAAGQASRSHVYGIANLYYDFLDGSDVNVSGVSLVSQNQALWGGLGLGGSISWADSRYTLYGEAIARGSFEDMSDNNAISAKVGFSVNW</sequence>
<dbReference type="InterPro" id="IPR013425">
    <property type="entry name" value="Autotrns_rpt"/>
</dbReference>
<evidence type="ECO:0000256" key="1">
    <source>
        <dbReference type="ARBA" id="ARBA00022729"/>
    </source>
</evidence>
<proteinExistence type="predicted"/>
<dbReference type="CDD" id="cd01344">
    <property type="entry name" value="PL2_Passenger_AT"/>
    <property type="match status" value="1"/>
</dbReference>
<gene>
    <name evidence="3" type="ORF">CU100_15135</name>
</gene>
<feature type="domain" description="Autotransporter" evidence="2">
    <location>
        <begin position="3517"/>
        <end position="3799"/>
    </location>
</feature>
<dbReference type="SMART" id="SM00869">
    <property type="entry name" value="Autotransporter"/>
    <property type="match status" value="1"/>
</dbReference>
<dbReference type="InterPro" id="IPR011050">
    <property type="entry name" value="Pectin_lyase_fold/virulence"/>
</dbReference>
<dbReference type="EMBL" id="PGGN01000003">
    <property type="protein sequence ID" value="PSH56687.1"/>
    <property type="molecule type" value="Genomic_DNA"/>
</dbReference>
<dbReference type="InterPro" id="IPR036709">
    <property type="entry name" value="Autotransporte_beta_dom_sf"/>
</dbReference>
<dbReference type="NCBIfam" id="TIGR02601">
    <property type="entry name" value="autotrns_rpt"/>
    <property type="match status" value="19"/>
</dbReference>
<keyword evidence="1" id="KW-0732">Signal</keyword>
<dbReference type="GO" id="GO:0019867">
    <property type="term" value="C:outer membrane"/>
    <property type="evidence" value="ECO:0007669"/>
    <property type="project" value="InterPro"/>
</dbReference>
<dbReference type="Gene3D" id="2.160.20.20">
    <property type="match status" value="4"/>
</dbReference>
<accession>A0A2P7ARA3</accession>
<dbReference type="Proteomes" id="UP000241158">
    <property type="component" value="Unassembled WGS sequence"/>
</dbReference>
<dbReference type="SUPFAM" id="SSF51126">
    <property type="entry name" value="Pectin lyase-like"/>
    <property type="match status" value="10"/>
</dbReference>
<evidence type="ECO:0000259" key="2">
    <source>
        <dbReference type="PROSITE" id="PS51208"/>
    </source>
</evidence>
<dbReference type="InterPro" id="IPR043990">
    <property type="entry name" value="AC_1"/>
</dbReference>
<keyword evidence="4" id="KW-1185">Reference proteome</keyword>